<dbReference type="Proteomes" id="UP000708208">
    <property type="component" value="Unassembled WGS sequence"/>
</dbReference>
<reference evidence="1" key="1">
    <citation type="submission" date="2021-06" db="EMBL/GenBank/DDBJ databases">
        <authorList>
            <person name="Hodson N. C."/>
            <person name="Mongue J. A."/>
            <person name="Jaron S. K."/>
        </authorList>
    </citation>
    <scope>NUCLEOTIDE SEQUENCE</scope>
</reference>
<organism evidence="1 2">
    <name type="scientific">Allacma fusca</name>
    <dbReference type="NCBI Taxonomy" id="39272"/>
    <lineage>
        <taxon>Eukaryota</taxon>
        <taxon>Metazoa</taxon>
        <taxon>Ecdysozoa</taxon>
        <taxon>Arthropoda</taxon>
        <taxon>Hexapoda</taxon>
        <taxon>Collembola</taxon>
        <taxon>Symphypleona</taxon>
        <taxon>Sminthuridae</taxon>
        <taxon>Allacma</taxon>
    </lineage>
</organism>
<protein>
    <submittedName>
        <fullName evidence="1">Uncharacterized protein</fullName>
    </submittedName>
</protein>
<sequence>HLHFLPQITLFNVNHHNCIFLTSLAALPPPLPTLDFRSALLPCLFVSGKGELWATTILPQSYLFFPSNSCRPVRLWLTPFL</sequence>
<feature type="non-terminal residue" evidence="1">
    <location>
        <position position="1"/>
    </location>
</feature>
<evidence type="ECO:0000313" key="2">
    <source>
        <dbReference type="Proteomes" id="UP000708208"/>
    </source>
</evidence>
<name>A0A8J2JRC9_9HEXA</name>
<proteinExistence type="predicted"/>
<dbReference type="EMBL" id="CAJVCH010099185">
    <property type="protein sequence ID" value="CAG7723447.1"/>
    <property type="molecule type" value="Genomic_DNA"/>
</dbReference>
<evidence type="ECO:0000313" key="1">
    <source>
        <dbReference type="EMBL" id="CAG7723447.1"/>
    </source>
</evidence>
<comment type="caution">
    <text evidence="1">The sequence shown here is derived from an EMBL/GenBank/DDBJ whole genome shotgun (WGS) entry which is preliminary data.</text>
</comment>
<gene>
    <name evidence="1" type="ORF">AFUS01_LOCUS12535</name>
</gene>
<accession>A0A8J2JRC9</accession>
<dbReference type="AlphaFoldDB" id="A0A8J2JRC9"/>
<keyword evidence="2" id="KW-1185">Reference proteome</keyword>